<dbReference type="GO" id="GO:0003677">
    <property type="term" value="F:DNA binding"/>
    <property type="evidence" value="ECO:0007669"/>
    <property type="project" value="UniProtKB-KW"/>
</dbReference>
<protein>
    <submittedName>
        <fullName evidence="1">Homeobox protein</fullName>
    </submittedName>
</protein>
<dbReference type="AlphaFoldDB" id="A0A8X6HCJ5"/>
<dbReference type="EMBL" id="BMAO01037879">
    <property type="protein sequence ID" value="GFR20878.1"/>
    <property type="molecule type" value="Genomic_DNA"/>
</dbReference>
<keyword evidence="2" id="KW-1185">Reference proteome</keyword>
<gene>
    <name evidence="1" type="primary">Ptx_0</name>
    <name evidence="1" type="ORF">TNCT_357441</name>
</gene>
<proteinExistence type="predicted"/>
<organism evidence="1 2">
    <name type="scientific">Trichonephila clavata</name>
    <name type="common">Joro spider</name>
    <name type="synonym">Nephila clavata</name>
    <dbReference type="NCBI Taxonomy" id="2740835"/>
    <lineage>
        <taxon>Eukaryota</taxon>
        <taxon>Metazoa</taxon>
        <taxon>Ecdysozoa</taxon>
        <taxon>Arthropoda</taxon>
        <taxon>Chelicerata</taxon>
        <taxon>Arachnida</taxon>
        <taxon>Araneae</taxon>
        <taxon>Araneomorphae</taxon>
        <taxon>Entelegynae</taxon>
        <taxon>Araneoidea</taxon>
        <taxon>Nephilidae</taxon>
        <taxon>Trichonephila</taxon>
    </lineage>
</organism>
<comment type="caution">
    <text evidence="1">The sequence shown here is derived from an EMBL/GenBank/DDBJ whole genome shotgun (WGS) entry which is preliminary data.</text>
</comment>
<reference evidence="1" key="1">
    <citation type="submission" date="2020-07" db="EMBL/GenBank/DDBJ databases">
        <title>Multicomponent nature underlies the extraordinary mechanical properties of spider dragline silk.</title>
        <authorList>
            <person name="Kono N."/>
            <person name="Nakamura H."/>
            <person name="Mori M."/>
            <person name="Yoshida Y."/>
            <person name="Ohtoshi R."/>
            <person name="Malay A.D."/>
            <person name="Moran D.A.P."/>
            <person name="Tomita M."/>
            <person name="Numata K."/>
            <person name="Arakawa K."/>
        </authorList>
    </citation>
    <scope>NUCLEOTIDE SEQUENCE</scope>
</reference>
<dbReference type="Proteomes" id="UP000887116">
    <property type="component" value="Unassembled WGS sequence"/>
</dbReference>
<sequence length="127" mass="14030">MDTLNESLCLQDFVGSPDPTTLGGPMGPLGHMVSLGHHHHHHHHHQSPLTQRSGMTADHGAVVTCSTTPHLPDSASDKKKRGKLFPHPIFFREFVFVLTFCCDALTGCLLMTGKAPFENKDYNINFQ</sequence>
<evidence type="ECO:0000313" key="2">
    <source>
        <dbReference type="Proteomes" id="UP000887116"/>
    </source>
</evidence>
<keyword evidence="1" id="KW-0371">Homeobox</keyword>
<evidence type="ECO:0000313" key="1">
    <source>
        <dbReference type="EMBL" id="GFR20878.1"/>
    </source>
</evidence>
<name>A0A8X6HCJ5_TRICU</name>
<keyword evidence="1" id="KW-0238">DNA-binding</keyword>
<accession>A0A8X6HCJ5</accession>
<dbReference type="OrthoDB" id="6435291at2759"/>